<evidence type="ECO:0000313" key="3">
    <source>
        <dbReference type="Proteomes" id="UP001175000"/>
    </source>
</evidence>
<name>A0AA40C0P5_9PEZI</name>
<comment type="caution">
    <text evidence="2">The sequence shown here is derived from an EMBL/GenBank/DDBJ whole genome shotgun (WGS) entry which is preliminary data.</text>
</comment>
<evidence type="ECO:0000313" key="2">
    <source>
        <dbReference type="EMBL" id="KAK0620630.1"/>
    </source>
</evidence>
<evidence type="ECO:0000256" key="1">
    <source>
        <dbReference type="SAM" id="MobiDB-lite"/>
    </source>
</evidence>
<feature type="compositionally biased region" description="Low complexity" evidence="1">
    <location>
        <begin position="153"/>
        <end position="169"/>
    </location>
</feature>
<protein>
    <submittedName>
        <fullName evidence="2">Uncharacterized protein</fullName>
    </submittedName>
</protein>
<feature type="region of interest" description="Disordered" evidence="1">
    <location>
        <begin position="103"/>
        <end position="177"/>
    </location>
</feature>
<reference evidence="2" key="1">
    <citation type="submission" date="2023-06" db="EMBL/GenBank/DDBJ databases">
        <title>Genome-scale phylogeny and comparative genomics of the fungal order Sordariales.</title>
        <authorList>
            <consortium name="Lawrence Berkeley National Laboratory"/>
            <person name="Hensen N."/>
            <person name="Bonometti L."/>
            <person name="Westerberg I."/>
            <person name="Brannstrom I.O."/>
            <person name="Guillou S."/>
            <person name="Cros-Aarteil S."/>
            <person name="Calhoun S."/>
            <person name="Haridas S."/>
            <person name="Kuo A."/>
            <person name="Mondo S."/>
            <person name="Pangilinan J."/>
            <person name="Riley R."/>
            <person name="Labutti K."/>
            <person name="Andreopoulos B."/>
            <person name="Lipzen A."/>
            <person name="Chen C."/>
            <person name="Yanf M."/>
            <person name="Daum C."/>
            <person name="Ng V."/>
            <person name="Clum A."/>
            <person name="Steindorff A."/>
            <person name="Ohm R."/>
            <person name="Martin F."/>
            <person name="Silar P."/>
            <person name="Natvig D."/>
            <person name="Lalanne C."/>
            <person name="Gautier V."/>
            <person name="Ament-Velasquez S.L."/>
            <person name="Kruys A."/>
            <person name="Hutchinson M.I."/>
            <person name="Powell A.J."/>
            <person name="Barry K."/>
            <person name="Miller A.N."/>
            <person name="Grigoriev I.V."/>
            <person name="Debuchy R."/>
            <person name="Gladieux P."/>
            <person name="Thoren M.H."/>
            <person name="Johannesson H."/>
        </authorList>
    </citation>
    <scope>NUCLEOTIDE SEQUENCE</scope>
    <source>
        <strain evidence="2">CBS 606.72</strain>
    </source>
</reference>
<sequence>MWLDRHVMGSWRRRFLPMGALLLHLFSVVVGLRRRELKPSAPPSPALRSALFFFAVLLCLRSLRPVSVSRFPLSAQSIVLPTGQTGHNLLAAALTRTLNLKSRTHQREANPDPSPAHQRQRSASPPRFQFDAATQQPKRHPSPCFSALGVRFSTSPQRSPPRAAAATTRNGLRSQLL</sequence>
<gene>
    <name evidence="2" type="ORF">B0T14DRAFT_587056</name>
</gene>
<organism evidence="2 3">
    <name type="scientific">Immersiella caudata</name>
    <dbReference type="NCBI Taxonomy" id="314043"/>
    <lineage>
        <taxon>Eukaryota</taxon>
        <taxon>Fungi</taxon>
        <taxon>Dikarya</taxon>
        <taxon>Ascomycota</taxon>
        <taxon>Pezizomycotina</taxon>
        <taxon>Sordariomycetes</taxon>
        <taxon>Sordariomycetidae</taxon>
        <taxon>Sordariales</taxon>
        <taxon>Lasiosphaeriaceae</taxon>
        <taxon>Immersiella</taxon>
    </lineage>
</organism>
<dbReference type="EMBL" id="JAULSU010000004">
    <property type="protein sequence ID" value="KAK0620630.1"/>
    <property type="molecule type" value="Genomic_DNA"/>
</dbReference>
<accession>A0AA40C0P5</accession>
<dbReference type="Proteomes" id="UP001175000">
    <property type="component" value="Unassembled WGS sequence"/>
</dbReference>
<proteinExistence type="predicted"/>
<keyword evidence="3" id="KW-1185">Reference proteome</keyword>
<dbReference type="AlphaFoldDB" id="A0AA40C0P5"/>